<evidence type="ECO:0000313" key="4">
    <source>
        <dbReference type="EMBL" id="OIG67266.1"/>
    </source>
</evidence>
<dbReference type="RefSeq" id="WP_001180019.1">
    <property type="nucleotide sequence ID" value="NZ_BHFX01000050.1"/>
</dbReference>
<reference evidence="5 7" key="2">
    <citation type="submission" date="2018-12" db="EMBL/GenBank/DDBJ databases">
        <title>Draft Genome Sequences Human Pathogenic Acinetobacter baumannii Strains.</title>
        <authorList>
            <person name="Madhi M."/>
            <person name="Ronco T."/>
            <person name="Olsen R.H."/>
            <person name="Hassani A."/>
        </authorList>
    </citation>
    <scope>NUCLEOTIDE SEQUENCE [LARGE SCALE GENOMIC DNA]</scope>
    <source>
        <strain evidence="5 7">AB3</strain>
    </source>
</reference>
<keyword evidence="2" id="KW-0378">Hydrolase</keyword>
<accession>A0A1S2FT82</accession>
<dbReference type="Pfam" id="PF03747">
    <property type="entry name" value="ADP_ribosyl_GH"/>
    <property type="match status" value="1"/>
</dbReference>
<evidence type="ECO:0000313" key="5">
    <source>
        <dbReference type="EMBL" id="RTQ85392.1"/>
    </source>
</evidence>
<feature type="binding site" evidence="3">
    <location>
        <position position="58"/>
    </location>
    <ligand>
        <name>Mg(2+)</name>
        <dbReference type="ChEBI" id="CHEBI:18420"/>
        <label>1</label>
    </ligand>
</feature>
<evidence type="ECO:0000256" key="1">
    <source>
        <dbReference type="ARBA" id="ARBA00010702"/>
    </source>
</evidence>
<feature type="binding site" evidence="3">
    <location>
        <position position="59"/>
    </location>
    <ligand>
        <name>Mg(2+)</name>
        <dbReference type="ChEBI" id="CHEBI:18420"/>
        <label>1</label>
    </ligand>
</feature>
<dbReference type="Gene3D" id="1.10.4080.10">
    <property type="entry name" value="ADP-ribosylation/Crystallin J1"/>
    <property type="match status" value="1"/>
</dbReference>
<evidence type="ECO:0000256" key="3">
    <source>
        <dbReference type="PIRSR" id="PIRSR605502-1"/>
    </source>
</evidence>
<dbReference type="EMBL" id="RXLU01000007">
    <property type="protein sequence ID" value="RTQ85392.1"/>
    <property type="molecule type" value="Genomic_DNA"/>
</dbReference>
<dbReference type="InterPro" id="IPR050792">
    <property type="entry name" value="ADP-ribosylglycohydrolase"/>
</dbReference>
<feature type="binding site" evidence="3">
    <location>
        <position position="264"/>
    </location>
    <ligand>
        <name>Mg(2+)</name>
        <dbReference type="ChEBI" id="CHEBI:18420"/>
        <label>1</label>
    </ligand>
</feature>
<dbReference type="Proteomes" id="UP000268239">
    <property type="component" value="Unassembled WGS sequence"/>
</dbReference>
<comment type="cofactor">
    <cofactor evidence="3">
        <name>Mg(2+)</name>
        <dbReference type="ChEBI" id="CHEBI:18420"/>
    </cofactor>
    <text evidence="3">Binds 2 magnesium ions per subunit.</text>
</comment>
<comment type="similarity">
    <text evidence="1">Belongs to the ADP-ribosylglycohydrolase family.</text>
</comment>
<dbReference type="AlphaFoldDB" id="A0A1S2FT82"/>
<feature type="binding site" evidence="3">
    <location>
        <position position="265"/>
    </location>
    <ligand>
        <name>Mg(2+)</name>
        <dbReference type="ChEBI" id="CHEBI:18420"/>
        <label>1</label>
    </ligand>
</feature>
<proteinExistence type="inferred from homology"/>
<name>A0A1S2FT82_ACIBA</name>
<dbReference type="EMBL" id="LYKI01000068">
    <property type="protein sequence ID" value="OIG67266.1"/>
    <property type="molecule type" value="Genomic_DNA"/>
</dbReference>
<evidence type="ECO:0000313" key="7">
    <source>
        <dbReference type="Proteomes" id="UP000268239"/>
    </source>
</evidence>
<keyword evidence="3" id="KW-0460">Magnesium</keyword>
<reference evidence="4 6" key="1">
    <citation type="submission" date="2016-05" db="EMBL/GenBank/DDBJ databases">
        <title>The evolution of Acinetobacter baumannii in vivo.</title>
        <authorList>
            <person name="Hua X."/>
            <person name="Yu Y."/>
        </authorList>
    </citation>
    <scope>NUCLEOTIDE SEQUENCE [LARGE SCALE GENOMIC DNA]</scope>
    <source>
        <strain evidence="4 6">XH647</strain>
    </source>
</reference>
<dbReference type="Proteomes" id="UP000179937">
    <property type="component" value="Unassembled WGS sequence"/>
</dbReference>
<dbReference type="InterPro" id="IPR036705">
    <property type="entry name" value="Ribosyl_crysJ1_sf"/>
</dbReference>
<feature type="binding site" evidence="3">
    <location>
        <position position="262"/>
    </location>
    <ligand>
        <name>Mg(2+)</name>
        <dbReference type="ChEBI" id="CHEBI:18420"/>
        <label>1</label>
    </ligand>
</feature>
<feature type="binding site" evidence="3">
    <location>
        <position position="57"/>
    </location>
    <ligand>
        <name>Mg(2+)</name>
        <dbReference type="ChEBI" id="CHEBI:18420"/>
        <label>1</label>
    </ligand>
</feature>
<dbReference type="GO" id="GO:0046872">
    <property type="term" value="F:metal ion binding"/>
    <property type="evidence" value="ECO:0007669"/>
    <property type="project" value="UniProtKB-KW"/>
</dbReference>
<sequence>MQNKIRGAIYGLLIGDAVGVPYEFHSALQLPLYSHIDMIPPKDFRRTYPDIPIGTWSDDGAQALCLLASLLHCQKLDSIDFANRLRNWYRYGYMAVDYQVFDIGVQTAQALQRYEAGVSVEEMANTDEHSNGNGALMRTLPLALWYRGSDQQLVELAYQQSHLTHAHLRSKICCALYCLWAKCLLKGQSVNNAWKSSISILMQLYKNSVNEQQELNHIIDSTHEKKISGSGYVVDCLHSARFALQQDNYEDVIKTAIALGQDTDTTACVAGGLAGIVFGYEGIPQIWLQQLRGKEILKPLLTQLEEA</sequence>
<organism evidence="4 6">
    <name type="scientific">Acinetobacter baumannii</name>
    <dbReference type="NCBI Taxonomy" id="470"/>
    <lineage>
        <taxon>Bacteria</taxon>
        <taxon>Pseudomonadati</taxon>
        <taxon>Pseudomonadota</taxon>
        <taxon>Gammaproteobacteria</taxon>
        <taxon>Moraxellales</taxon>
        <taxon>Moraxellaceae</taxon>
        <taxon>Acinetobacter</taxon>
        <taxon>Acinetobacter calcoaceticus/baumannii complex</taxon>
    </lineage>
</organism>
<comment type="caution">
    <text evidence="4">The sequence shown here is derived from an EMBL/GenBank/DDBJ whole genome shotgun (WGS) entry which is preliminary data.</text>
</comment>
<protein>
    <submittedName>
        <fullName evidence="5">ADP-ribosylglycohydrolase family protein</fullName>
    </submittedName>
</protein>
<dbReference type="SUPFAM" id="SSF101478">
    <property type="entry name" value="ADP-ribosylglycohydrolase"/>
    <property type="match status" value="1"/>
</dbReference>
<dbReference type="InterPro" id="IPR005502">
    <property type="entry name" value="Ribosyl_crysJ1"/>
</dbReference>
<dbReference type="PANTHER" id="PTHR16222:SF24">
    <property type="entry name" value="ADP-RIBOSYLHYDROLASE ARH3"/>
    <property type="match status" value="1"/>
</dbReference>
<dbReference type="PANTHER" id="PTHR16222">
    <property type="entry name" value="ADP-RIBOSYLGLYCOHYDROLASE"/>
    <property type="match status" value="1"/>
</dbReference>
<dbReference type="GO" id="GO:0016787">
    <property type="term" value="F:hydrolase activity"/>
    <property type="evidence" value="ECO:0007669"/>
    <property type="project" value="UniProtKB-KW"/>
</dbReference>
<evidence type="ECO:0000313" key="6">
    <source>
        <dbReference type="Proteomes" id="UP000179937"/>
    </source>
</evidence>
<gene>
    <name evidence="4" type="ORF">A7M90_09560</name>
    <name evidence="5" type="ORF">EJ062_01990</name>
</gene>
<evidence type="ECO:0000256" key="2">
    <source>
        <dbReference type="ARBA" id="ARBA00022801"/>
    </source>
</evidence>
<keyword evidence="3" id="KW-0479">Metal-binding</keyword>